<feature type="compositionally biased region" description="Low complexity" evidence="1">
    <location>
        <begin position="65"/>
        <end position="74"/>
    </location>
</feature>
<proteinExistence type="predicted"/>
<feature type="region of interest" description="Disordered" evidence="1">
    <location>
        <begin position="1"/>
        <end position="134"/>
    </location>
</feature>
<feature type="compositionally biased region" description="Basic and acidic residues" evidence="1">
    <location>
        <begin position="90"/>
        <end position="100"/>
    </location>
</feature>
<keyword evidence="3" id="KW-1185">Reference proteome</keyword>
<reference evidence="2" key="1">
    <citation type="submission" date="2020-09" db="EMBL/GenBank/DDBJ databases">
        <authorList>
            <person name="Kikuchi T."/>
        </authorList>
    </citation>
    <scope>NUCLEOTIDE SEQUENCE</scope>
    <source>
        <strain evidence="2">SH1</strain>
    </source>
</reference>
<feature type="compositionally biased region" description="Polar residues" evidence="1">
    <location>
        <begin position="121"/>
        <end position="131"/>
    </location>
</feature>
<dbReference type="Proteomes" id="UP000783686">
    <property type="component" value="Unassembled WGS sequence"/>
</dbReference>
<organism evidence="2 3">
    <name type="scientific">Bursaphelenchus okinawaensis</name>
    <dbReference type="NCBI Taxonomy" id="465554"/>
    <lineage>
        <taxon>Eukaryota</taxon>
        <taxon>Metazoa</taxon>
        <taxon>Ecdysozoa</taxon>
        <taxon>Nematoda</taxon>
        <taxon>Chromadorea</taxon>
        <taxon>Rhabditida</taxon>
        <taxon>Tylenchina</taxon>
        <taxon>Tylenchomorpha</taxon>
        <taxon>Aphelenchoidea</taxon>
        <taxon>Aphelenchoididae</taxon>
        <taxon>Bursaphelenchus</taxon>
    </lineage>
</organism>
<dbReference type="Proteomes" id="UP000614601">
    <property type="component" value="Unassembled WGS sequence"/>
</dbReference>
<feature type="compositionally biased region" description="Polar residues" evidence="1">
    <location>
        <begin position="30"/>
        <end position="54"/>
    </location>
</feature>
<evidence type="ECO:0000313" key="3">
    <source>
        <dbReference type="Proteomes" id="UP000614601"/>
    </source>
</evidence>
<dbReference type="EMBL" id="CAJFCW020000003">
    <property type="protein sequence ID" value="CAG9106293.1"/>
    <property type="molecule type" value="Genomic_DNA"/>
</dbReference>
<name>A0A811KLM9_9BILA</name>
<dbReference type="OrthoDB" id="5862626at2759"/>
<evidence type="ECO:0000313" key="2">
    <source>
        <dbReference type="EMBL" id="CAD5216621.1"/>
    </source>
</evidence>
<dbReference type="AlphaFoldDB" id="A0A811KLM9"/>
<dbReference type="EMBL" id="CAJFDH010000003">
    <property type="protein sequence ID" value="CAD5216621.1"/>
    <property type="molecule type" value="Genomic_DNA"/>
</dbReference>
<comment type="caution">
    <text evidence="2">The sequence shown here is derived from an EMBL/GenBank/DDBJ whole genome shotgun (WGS) entry which is preliminary data.</text>
</comment>
<feature type="compositionally biased region" description="Acidic residues" evidence="1">
    <location>
        <begin position="189"/>
        <end position="198"/>
    </location>
</feature>
<sequence length="259" mass="28970">MALIYASAVNKRMNAPKKKRSMGSDMDASYCSSVHSRQRSNDSSVSQSIDGMTKSQRKRSTSQHSSTPTSINNITPPPTLNSSASANGLVRKDSLSSERSHRNHVKRSKTSVSDVKRKNTSVHPPSTNQLRVRSRKISTPIMSQSMVIEPCSNCNNGKEKSLRKSLAKKRMGQESSDPEERMCLAASDESSDVNDEEDVSSRRRSVSMDVNNTKSNEYEDLLGDKRRQSQSVRVSTFQKMCSKFAKWKLARQESKETEI</sequence>
<evidence type="ECO:0000256" key="1">
    <source>
        <dbReference type="SAM" id="MobiDB-lite"/>
    </source>
</evidence>
<accession>A0A811KLM9</accession>
<gene>
    <name evidence="2" type="ORF">BOKJ2_LOCUS6679</name>
</gene>
<protein>
    <submittedName>
        <fullName evidence="2">Uncharacterized protein</fullName>
    </submittedName>
</protein>
<feature type="region of interest" description="Disordered" evidence="1">
    <location>
        <begin position="149"/>
        <end position="229"/>
    </location>
</feature>